<dbReference type="InterPro" id="IPR019270">
    <property type="entry name" value="DUF2283"/>
</dbReference>
<dbReference type="EMBL" id="DUFG01000017">
    <property type="protein sequence ID" value="HIH08437.1"/>
    <property type="molecule type" value="Genomic_DNA"/>
</dbReference>
<dbReference type="Pfam" id="PF10049">
    <property type="entry name" value="DUF2283"/>
    <property type="match status" value="1"/>
</dbReference>
<dbReference type="Proteomes" id="UP000577419">
    <property type="component" value="Unassembled WGS sequence"/>
</dbReference>
<dbReference type="PANTHER" id="PTHR37029:SF1">
    <property type="entry name" value="SSR1768 PROTEIN"/>
    <property type="match status" value="1"/>
</dbReference>
<accession>A0A7J4IXB9</accession>
<comment type="caution">
    <text evidence="1">The sequence shown here is derived from an EMBL/GenBank/DDBJ whole genome shotgun (WGS) entry which is preliminary data.</text>
</comment>
<dbReference type="PANTHER" id="PTHR37029">
    <property type="entry name" value="SSR1768 PROTEIN"/>
    <property type="match status" value="1"/>
</dbReference>
<sequence length="73" mass="8250">MHMEINYDKEADAMYIEFQKGGFSKNKKIDDFTVIDLDETGNLLGIELLNVSKRIPAKSLSEVNVKNLFAVAK</sequence>
<proteinExistence type="predicted"/>
<organism evidence="1 2">
    <name type="scientific">Candidatus Iainarchaeum sp</name>
    <dbReference type="NCBI Taxonomy" id="3101447"/>
    <lineage>
        <taxon>Archaea</taxon>
        <taxon>Candidatus Iainarchaeota</taxon>
        <taxon>Candidatus Iainarchaeia</taxon>
        <taxon>Candidatus Iainarchaeales</taxon>
        <taxon>Candidatus Iainarchaeaceae</taxon>
        <taxon>Candidatus Iainarchaeum</taxon>
    </lineage>
</organism>
<evidence type="ECO:0000313" key="2">
    <source>
        <dbReference type="Proteomes" id="UP000577419"/>
    </source>
</evidence>
<name>A0A7J4IXB9_9ARCH</name>
<protein>
    <submittedName>
        <fullName evidence="1">DUF2283 domain-containing protein</fullName>
    </submittedName>
</protein>
<reference evidence="2" key="1">
    <citation type="journal article" date="2020" name="bioRxiv">
        <title>A rank-normalized archaeal taxonomy based on genome phylogeny resolves widespread incomplete and uneven classifications.</title>
        <authorList>
            <person name="Rinke C."/>
            <person name="Chuvochina M."/>
            <person name="Mussig A.J."/>
            <person name="Chaumeil P.-A."/>
            <person name="Waite D.W."/>
            <person name="Whitman W.B."/>
            <person name="Parks D.H."/>
            <person name="Hugenholtz P."/>
        </authorList>
    </citation>
    <scope>NUCLEOTIDE SEQUENCE [LARGE SCALE GENOMIC DNA]</scope>
</reference>
<evidence type="ECO:0000313" key="1">
    <source>
        <dbReference type="EMBL" id="HIH08437.1"/>
    </source>
</evidence>
<dbReference type="AlphaFoldDB" id="A0A7J4IXB9"/>
<gene>
    <name evidence="1" type="ORF">HA237_03635</name>
</gene>